<sequence length="247" mass="28237">MNQTIPENEGRSAVRFRLFASQETDEHDARGDAVALVVEHLQPWYCGCIKGFGTREPIENVFFRGFSNSASYTLAYLFVNKCGEELKTSEVPFDENYCCAIDAFFWCAEVMYYLDINLDNLADNSDLLHVQSCWKCCLQRDGSDSWSEAHLHTSKRFTASMDCSPPLDLTVNGTHVIVFRNVSRQTQCLHFLYFIFGEGTVGRGVAMRYKDKVNSIIRRCQLTKIEAKKHLVMWSLQCAVDLSTEFD</sequence>
<dbReference type="EMBL" id="UYYF01004489">
    <property type="protein sequence ID" value="VDN04681.1"/>
    <property type="molecule type" value="Genomic_DNA"/>
</dbReference>
<dbReference type="AlphaFoldDB" id="A0A0N5D2X3"/>
<proteinExistence type="predicted"/>
<dbReference type="WBParaSite" id="TCLT_0000725401-mRNA-1">
    <property type="protein sequence ID" value="TCLT_0000725401-mRNA-1"/>
    <property type="gene ID" value="TCLT_0000725401"/>
</dbReference>
<gene>
    <name evidence="1" type="ORF">TCLT_LOCUS7243</name>
</gene>
<dbReference type="Proteomes" id="UP000276776">
    <property type="component" value="Unassembled WGS sequence"/>
</dbReference>
<protein>
    <submittedName>
        <fullName evidence="3">F-box protein</fullName>
    </submittedName>
</protein>
<organism evidence="3">
    <name type="scientific">Thelazia callipaeda</name>
    <name type="common">Oriental eyeworm</name>
    <name type="synonym">Parasitic nematode</name>
    <dbReference type="NCBI Taxonomy" id="103827"/>
    <lineage>
        <taxon>Eukaryota</taxon>
        <taxon>Metazoa</taxon>
        <taxon>Ecdysozoa</taxon>
        <taxon>Nematoda</taxon>
        <taxon>Chromadorea</taxon>
        <taxon>Rhabditida</taxon>
        <taxon>Spirurina</taxon>
        <taxon>Spiruromorpha</taxon>
        <taxon>Thelazioidea</taxon>
        <taxon>Thelaziidae</taxon>
        <taxon>Thelazia</taxon>
    </lineage>
</organism>
<evidence type="ECO:0000313" key="3">
    <source>
        <dbReference type="WBParaSite" id="TCLT_0000725401-mRNA-1"/>
    </source>
</evidence>
<accession>A0A0N5D2X3</accession>
<reference evidence="1 2" key="2">
    <citation type="submission" date="2018-11" db="EMBL/GenBank/DDBJ databases">
        <authorList>
            <consortium name="Pathogen Informatics"/>
        </authorList>
    </citation>
    <scope>NUCLEOTIDE SEQUENCE [LARGE SCALE GENOMIC DNA]</scope>
</reference>
<reference evidence="3" key="1">
    <citation type="submission" date="2017-02" db="UniProtKB">
        <authorList>
            <consortium name="WormBaseParasite"/>
        </authorList>
    </citation>
    <scope>IDENTIFICATION</scope>
</reference>
<evidence type="ECO:0000313" key="1">
    <source>
        <dbReference type="EMBL" id="VDN04681.1"/>
    </source>
</evidence>
<dbReference type="OrthoDB" id="10264738at2759"/>
<keyword evidence="2" id="KW-1185">Reference proteome</keyword>
<name>A0A0N5D2X3_THECL</name>
<evidence type="ECO:0000313" key="2">
    <source>
        <dbReference type="Proteomes" id="UP000276776"/>
    </source>
</evidence>